<dbReference type="GO" id="GO:0031419">
    <property type="term" value="F:cobalamin binding"/>
    <property type="evidence" value="ECO:0007669"/>
    <property type="project" value="UniProtKB-KW"/>
</dbReference>
<dbReference type="GO" id="GO:0005737">
    <property type="term" value="C:cytoplasm"/>
    <property type="evidence" value="ECO:0007669"/>
    <property type="project" value="TreeGrafter"/>
</dbReference>
<sequence>MEHKQQTLAVSRQNGHEELPAVTFDEFEIPSYDEWQAAVEKLLKGKPFDKSMFTKTYEGILFHPIYRLEDQKELTHPYTYPGLADKLRGAHASGYIHTPWSIAQRCDAKTISDANAMAAFELDKGSTVVSITTDSLTQQGIDPTDGTDETFIDTGVSLSTAEDVKALLKDIDVNKHEIELFGGPSAVNLISAVSIACKAAGLKSAELHGAIAADPIGSLLRFGKVNRPLDELYDDMAHTIHWAKAHAPNLKTVLVDADVYHNGGANGIQEAAYALHTALTYMRAMERRGIDVDTFCRHIRFHFSVGATFFMEIAKLRSIKMLWSQLVRHCGGDEEAQRINLYVSTSAFCQTVYDPYVNLLRAASQSFSAVVGGVDGMNVYPFDHCIRPSDEFSRRIARNIQIMEQHEFNFIQPVDPAGGSWYLEPLTEEFTEKSWAKFQELENMGGITEAIKAGKVQEAVHSILEDRFKKLATRQDRAVGNNMYPNMTEELLEVPEINKADLLKQRLDELAKQRKTADEKAIDEALQVLKDSDFSEPMSLIGAVKTALNAGATFGEITNALATDSQGESVSPIEAHRWTERYEKLRRTTEEFVAETGDNVHIFLANMGPIPQHKARADFVTSFMQVAAFDVALNNGFKTVEDAVAAALESKADVAIVCSTDDTYPELAPAVTKGIKAQRPEMKVFLAGAPSPELKEMCDAAGMDDYISVRSNCYETLLRMQQEKGMIK</sequence>
<name>A0A6N3EIB2_9FIRM</name>
<dbReference type="InterPro" id="IPR016176">
    <property type="entry name" value="Cbl-dep_enz_cat"/>
</dbReference>
<keyword evidence="3" id="KW-0846">Cobalamin</keyword>
<dbReference type="SUPFAM" id="SSF51703">
    <property type="entry name" value="Cobalamin (vitamin B12)-dependent enzymes"/>
    <property type="match status" value="1"/>
</dbReference>
<evidence type="ECO:0000313" key="7">
    <source>
        <dbReference type="EMBL" id="VYU38193.1"/>
    </source>
</evidence>
<dbReference type="GO" id="GO:0019678">
    <property type="term" value="P:propionate metabolic process, methylmalonyl pathway"/>
    <property type="evidence" value="ECO:0007669"/>
    <property type="project" value="TreeGrafter"/>
</dbReference>
<dbReference type="AlphaFoldDB" id="A0A6N3EIB2"/>
<evidence type="ECO:0000256" key="2">
    <source>
        <dbReference type="ARBA" id="ARBA00008465"/>
    </source>
</evidence>
<reference evidence="7" key="1">
    <citation type="submission" date="2019-11" db="EMBL/GenBank/DDBJ databases">
        <authorList>
            <person name="Feng L."/>
        </authorList>
    </citation>
    <scope>NUCLEOTIDE SEQUENCE</scope>
    <source>
        <strain evidence="7">VrattiLFYP33</strain>
    </source>
</reference>
<protein>
    <submittedName>
        <fullName evidence="7">Methylmalonyl-CoA mutase</fullName>
        <ecNumber evidence="7">5.4.99.2</ecNumber>
    </submittedName>
</protein>
<dbReference type="EC" id="5.4.99.2" evidence="7"/>
<organism evidence="7">
    <name type="scientific">Veillonella ratti</name>
    <dbReference type="NCBI Taxonomy" id="103892"/>
    <lineage>
        <taxon>Bacteria</taxon>
        <taxon>Bacillati</taxon>
        <taxon>Bacillota</taxon>
        <taxon>Negativicutes</taxon>
        <taxon>Veillonellales</taxon>
        <taxon>Veillonellaceae</taxon>
        <taxon>Veillonella</taxon>
    </lineage>
</organism>
<dbReference type="SUPFAM" id="SSF52242">
    <property type="entry name" value="Cobalamin (vitamin B12)-binding domain"/>
    <property type="match status" value="1"/>
</dbReference>
<dbReference type="EMBL" id="CACRUX010000068">
    <property type="protein sequence ID" value="VYU38193.1"/>
    <property type="molecule type" value="Genomic_DNA"/>
</dbReference>
<dbReference type="RefSeq" id="WP_021840295.1">
    <property type="nucleotide sequence ID" value="NZ_CACRUX010000068.1"/>
</dbReference>
<evidence type="ECO:0000256" key="5">
    <source>
        <dbReference type="ARBA" id="ARBA00023285"/>
    </source>
</evidence>
<evidence type="ECO:0000256" key="1">
    <source>
        <dbReference type="ARBA" id="ARBA00001922"/>
    </source>
</evidence>
<dbReference type="Gene3D" id="3.40.50.280">
    <property type="entry name" value="Cobalamin-binding domain"/>
    <property type="match status" value="1"/>
</dbReference>
<dbReference type="Pfam" id="PF01642">
    <property type="entry name" value="MM_CoA_mutase"/>
    <property type="match status" value="1"/>
</dbReference>
<proteinExistence type="inferred from homology"/>
<dbReference type="InterPro" id="IPR036724">
    <property type="entry name" value="Cobalamin-bd_sf"/>
</dbReference>
<evidence type="ECO:0000256" key="4">
    <source>
        <dbReference type="ARBA" id="ARBA00023235"/>
    </source>
</evidence>
<dbReference type="GO" id="GO:0004494">
    <property type="term" value="F:methylmalonyl-CoA mutase activity"/>
    <property type="evidence" value="ECO:0007669"/>
    <property type="project" value="UniProtKB-EC"/>
</dbReference>
<dbReference type="Gene3D" id="3.20.20.240">
    <property type="entry name" value="Methylmalonyl-CoA mutase"/>
    <property type="match status" value="1"/>
</dbReference>
<dbReference type="InterPro" id="IPR006099">
    <property type="entry name" value="MeMalonylCoA_mutase_a/b_cat"/>
</dbReference>
<dbReference type="PANTHER" id="PTHR48101">
    <property type="entry name" value="METHYLMALONYL-COA MUTASE, MITOCHONDRIAL-RELATED"/>
    <property type="match status" value="1"/>
</dbReference>
<comment type="cofactor">
    <cofactor evidence="1">
        <name>adenosylcob(III)alamin</name>
        <dbReference type="ChEBI" id="CHEBI:18408"/>
    </cofactor>
</comment>
<evidence type="ECO:0000256" key="3">
    <source>
        <dbReference type="ARBA" id="ARBA00022628"/>
    </source>
</evidence>
<dbReference type="PANTHER" id="PTHR48101:SF4">
    <property type="entry name" value="METHYLMALONYL-COA MUTASE, MITOCHONDRIAL"/>
    <property type="match status" value="1"/>
</dbReference>
<gene>
    <name evidence="7" type="primary">scpA_3</name>
    <name evidence="7" type="ORF">VRLFYP33_01897</name>
</gene>
<evidence type="ECO:0000259" key="6">
    <source>
        <dbReference type="Pfam" id="PF01642"/>
    </source>
</evidence>
<accession>A0A6N3EIB2</accession>
<keyword evidence="5" id="KW-0170">Cobalt</keyword>
<dbReference type="GO" id="GO:0046872">
    <property type="term" value="F:metal ion binding"/>
    <property type="evidence" value="ECO:0007669"/>
    <property type="project" value="InterPro"/>
</dbReference>
<keyword evidence="4 7" id="KW-0413">Isomerase</keyword>
<comment type="similarity">
    <text evidence="2">Belongs to the methylmalonyl-CoA mutase family.</text>
</comment>
<feature type="domain" description="Methylmalonyl-CoA mutase alpha/beta chain catalytic" evidence="6">
    <location>
        <begin position="55"/>
        <end position="563"/>
    </location>
</feature>